<evidence type="ECO:0000256" key="4">
    <source>
        <dbReference type="ARBA" id="ARBA00022801"/>
    </source>
</evidence>
<dbReference type="Pfam" id="PF02559">
    <property type="entry name" value="CarD_TRCF_RID"/>
    <property type="match status" value="1"/>
</dbReference>
<dbReference type="EC" id="3.6.4.-" evidence="9"/>
<name>A0ABY3MUN7_9GAMM</name>
<dbReference type="InterPro" id="IPR005118">
    <property type="entry name" value="TRCF_C"/>
</dbReference>
<comment type="subcellular location">
    <subcellularLocation>
        <location evidence="9">Cytoplasm</location>
    </subcellularLocation>
</comment>
<evidence type="ECO:0000256" key="2">
    <source>
        <dbReference type="ARBA" id="ARBA00022741"/>
    </source>
</evidence>
<evidence type="ECO:0000259" key="11">
    <source>
        <dbReference type="PROSITE" id="PS51194"/>
    </source>
</evidence>
<dbReference type="HAMAP" id="MF_00969">
    <property type="entry name" value="TRCF"/>
    <property type="match status" value="1"/>
</dbReference>
<keyword evidence="3 9" id="KW-0227">DNA damage</keyword>
<dbReference type="Proteomes" id="UP000815846">
    <property type="component" value="Unassembled WGS sequence"/>
</dbReference>
<dbReference type="EMBL" id="PJAI02000017">
    <property type="protein sequence ID" value="TYK64812.1"/>
    <property type="molecule type" value="Genomic_DNA"/>
</dbReference>
<gene>
    <name evidence="9 12" type="primary">mfd</name>
    <name evidence="12" type="ORF">CWS31_013395</name>
</gene>
<evidence type="ECO:0000313" key="12">
    <source>
        <dbReference type="EMBL" id="TYK64812.1"/>
    </source>
</evidence>
<dbReference type="NCBIfam" id="TIGR00580">
    <property type="entry name" value="mfd"/>
    <property type="match status" value="1"/>
</dbReference>
<evidence type="ECO:0000256" key="8">
    <source>
        <dbReference type="ARBA" id="ARBA00023204"/>
    </source>
</evidence>
<sequence length="1237" mass="139110">MSKVSSLLTPVLAKRRGKNPDKKSWHNLHGSSSSLALYEAAKIADTPILLITNNTPQALKVEQELTSLAKHDKQNKTTICLFPDWETLPYDNFSPHQDIISQRLATLYQLSRMDTGIIIVPVTTLVQKLAPKQYIEANSLIIKKGDKKDLHQMRQALQDSGYRNVDQVLEHGEFSARGAILDIFPMGSKKPFRLDFFDDEIDEIRLFDPENQRSKETVDAINLLPAHEFPIDEAGINLFRSQFREQFSGNIHKESVYHKVSNGILPPGIEYYLPLFFADNKGESKQVDGQGNKLSNTLCDYLTDDTLVVISGDIEHSLKQYWLDIEYRYENRRYDPTRPLLPPEQLFLTESQLYSALKPFDRITIAKQESIQSLAIKTAALNDNTLLAAKQIDTNDSISTEINEDVGKDVNEVVIETVSEIDETRAKTKSSEIYFDVSALPDLTINHKLKHPFELINKFIASKLTPSKVLFIAQSQGRRESVLELLERDSIKPAQFDNIDDFISSDESIGITVNRLTQGFSFQAKGHSQKNAIALITEAELLGDHVSQARRRTKAQDLQADALFKNLAELTIGQPVVHIEHGIGRYLGLQTIENSGIVTEFLMLSYANEAKLYVPVSSLHLIGRYSGADSDHAPLHKLGTDTWSKAKQKAAEKVRDVAAELLDIYAKRASNHGYTFKRDKQDYQTFSNSFGFEETFDQKQAINAVVSDMLSHKTMDRLVCGDVGFGKTEVAMRAAFVAVNDAKQVAILVPTTLLAQQHYENFRDRFANWPVTIEVLSRFKTAKEQKEVIARVESGHVDILIGTHKLLQNSIKYKDLGLLVVDEEHRFGVKQKEKIKQLRSNVDILTLTATPIPRTLNMAMGGMRDLSIIATPPAKRLAVKTFVREHDEALIREAILRETLRGGQVYYLHNHVDTIDKTAADIQKLIPEARVVTAHGQMNERELERIMSDFYHQRFNVIVCTTIIETGIDVPSANTIIMDRADHLGLAQLHQLRGRVGRSHHQAYAYLLTPHEKRMTKDAKKRLDAIASLEDLGAGFTLATHDLEIRGAGELLGEDQSGSMSQVGFSLYMEMLDQAVEALKEGKQLSLDQVMSNQTEIELRIPALLPEEYIFDVSLRLSLYKRIASCKTKNELDDIQVELIDRFGLLPQPSKNLIQIAKLRLKAQTIGISRIEASATGGSIEFSNSTTVDPMLIISLIQKSPAMYSMAGASKLKFIKANEDTQQRFTLIANILNDLIK</sequence>
<keyword evidence="6 9" id="KW-0067">ATP-binding</keyword>
<dbReference type="InterPro" id="IPR004576">
    <property type="entry name" value="Mfd"/>
</dbReference>
<accession>A0ABY3MUN7</accession>
<protein>
    <recommendedName>
        <fullName evidence="9">Transcription-repair-coupling factor</fullName>
        <shortName evidence="9">TRCF</shortName>
        <ecNumber evidence="9">3.6.4.-</ecNumber>
    </recommendedName>
</protein>
<dbReference type="PANTHER" id="PTHR47964:SF1">
    <property type="entry name" value="ATP-DEPENDENT DNA HELICASE HOMOLOG RECG, CHLOROPLASTIC"/>
    <property type="match status" value="1"/>
</dbReference>
<dbReference type="Gene3D" id="3.40.50.11180">
    <property type="match status" value="1"/>
</dbReference>
<reference evidence="12 13" key="1">
    <citation type="submission" date="2019-08" db="EMBL/GenBank/DDBJ databases">
        <title>Microbe sample from Colwellia echini.</title>
        <authorList>
            <person name="Christiansen L."/>
            <person name="Pathiraja D."/>
            <person name="Schultz-Johansen M."/>
            <person name="Choi I.-G."/>
            <person name="Stougaard P."/>
        </authorList>
    </citation>
    <scope>NUCLEOTIDE SEQUENCE [LARGE SCALE GENOMIC DNA]</scope>
    <source>
        <strain evidence="12 13">A3</strain>
    </source>
</reference>
<keyword evidence="8 9" id="KW-0234">DNA repair</keyword>
<dbReference type="InterPro" id="IPR048635">
    <property type="entry name" value="MFD_D3"/>
</dbReference>
<dbReference type="Pfam" id="PF00271">
    <property type="entry name" value="Helicase_C"/>
    <property type="match status" value="1"/>
</dbReference>
<evidence type="ECO:0000256" key="3">
    <source>
        <dbReference type="ARBA" id="ARBA00022763"/>
    </source>
</evidence>
<dbReference type="InterPro" id="IPR001650">
    <property type="entry name" value="Helicase_C-like"/>
</dbReference>
<feature type="domain" description="Helicase ATP-binding" evidence="10">
    <location>
        <begin position="708"/>
        <end position="869"/>
    </location>
</feature>
<evidence type="ECO:0000256" key="5">
    <source>
        <dbReference type="ARBA" id="ARBA00022806"/>
    </source>
</evidence>
<organism evidence="12 13">
    <name type="scientific">Colwellia echini</name>
    <dbReference type="NCBI Taxonomy" id="1982103"/>
    <lineage>
        <taxon>Bacteria</taxon>
        <taxon>Pseudomonadati</taxon>
        <taxon>Pseudomonadota</taxon>
        <taxon>Gammaproteobacteria</taxon>
        <taxon>Alteromonadales</taxon>
        <taxon>Colwelliaceae</taxon>
        <taxon>Colwellia</taxon>
    </lineage>
</organism>
<dbReference type="Pfam" id="PF17757">
    <property type="entry name" value="UvrB_inter"/>
    <property type="match status" value="1"/>
</dbReference>
<dbReference type="Gene3D" id="3.40.50.300">
    <property type="entry name" value="P-loop containing nucleotide triphosphate hydrolases"/>
    <property type="match status" value="2"/>
</dbReference>
<dbReference type="SUPFAM" id="SSF141259">
    <property type="entry name" value="CarD-like"/>
    <property type="match status" value="1"/>
</dbReference>
<evidence type="ECO:0000259" key="10">
    <source>
        <dbReference type="PROSITE" id="PS51192"/>
    </source>
</evidence>
<dbReference type="InterPro" id="IPR027417">
    <property type="entry name" value="P-loop_NTPase"/>
</dbReference>
<evidence type="ECO:0000313" key="13">
    <source>
        <dbReference type="Proteomes" id="UP000815846"/>
    </source>
</evidence>
<dbReference type="SMART" id="SM00982">
    <property type="entry name" value="TRCF"/>
    <property type="match status" value="1"/>
</dbReference>
<keyword evidence="5" id="KW-0347">Helicase</keyword>
<keyword evidence="4 9" id="KW-0378">Hydrolase</keyword>
<dbReference type="InterPro" id="IPR014001">
    <property type="entry name" value="Helicase_ATP-bd"/>
</dbReference>
<evidence type="ECO:0000256" key="9">
    <source>
        <dbReference type="HAMAP-Rule" id="MF_00969"/>
    </source>
</evidence>
<dbReference type="InterPro" id="IPR011545">
    <property type="entry name" value="DEAD/DEAH_box_helicase_dom"/>
</dbReference>
<dbReference type="InterPro" id="IPR003711">
    <property type="entry name" value="CarD-like/TRCF_RID"/>
</dbReference>
<dbReference type="SMART" id="SM00487">
    <property type="entry name" value="DEXDc"/>
    <property type="match status" value="1"/>
</dbReference>
<dbReference type="Gene3D" id="3.30.2060.10">
    <property type="entry name" value="Penicillin-binding protein 1b domain"/>
    <property type="match status" value="1"/>
</dbReference>
<keyword evidence="13" id="KW-1185">Reference proteome</keyword>
<dbReference type="SMART" id="SM01058">
    <property type="entry name" value="CarD_TRCF"/>
    <property type="match status" value="1"/>
</dbReference>
<dbReference type="PROSITE" id="PS51194">
    <property type="entry name" value="HELICASE_CTER"/>
    <property type="match status" value="1"/>
</dbReference>
<dbReference type="InterPro" id="IPR037235">
    <property type="entry name" value="TRCF-like_C_D7"/>
</dbReference>
<dbReference type="SUPFAM" id="SSF143517">
    <property type="entry name" value="TRCF domain-like"/>
    <property type="match status" value="1"/>
</dbReference>
<evidence type="ECO:0000256" key="7">
    <source>
        <dbReference type="ARBA" id="ARBA00023125"/>
    </source>
</evidence>
<dbReference type="Gene3D" id="3.90.1150.50">
    <property type="entry name" value="Transcription-repair-coupling factor, D7 domain"/>
    <property type="match status" value="1"/>
</dbReference>
<evidence type="ECO:0000256" key="6">
    <source>
        <dbReference type="ARBA" id="ARBA00022840"/>
    </source>
</evidence>
<proteinExistence type="inferred from homology"/>
<dbReference type="SUPFAM" id="SSF52540">
    <property type="entry name" value="P-loop containing nucleoside triphosphate hydrolases"/>
    <property type="match status" value="4"/>
</dbReference>
<keyword evidence="7 9" id="KW-0238">DNA-binding</keyword>
<dbReference type="InterPro" id="IPR047112">
    <property type="entry name" value="RecG/Mfd"/>
</dbReference>
<keyword evidence="1 9" id="KW-0963">Cytoplasm</keyword>
<dbReference type="Pfam" id="PF03461">
    <property type="entry name" value="TRCF"/>
    <property type="match status" value="1"/>
</dbReference>
<dbReference type="PROSITE" id="PS51192">
    <property type="entry name" value="HELICASE_ATP_BIND_1"/>
    <property type="match status" value="1"/>
</dbReference>
<comment type="similarity">
    <text evidence="9">In the C-terminal section; belongs to the helicase family. RecG subfamily.</text>
</comment>
<evidence type="ECO:0000256" key="1">
    <source>
        <dbReference type="ARBA" id="ARBA00022490"/>
    </source>
</evidence>
<dbReference type="RefSeq" id="WP_101343915.1">
    <property type="nucleotide sequence ID" value="NZ_PJAI02000017.1"/>
</dbReference>
<feature type="domain" description="Helicase C-terminal" evidence="11">
    <location>
        <begin position="890"/>
        <end position="1044"/>
    </location>
</feature>
<dbReference type="PANTHER" id="PTHR47964">
    <property type="entry name" value="ATP-DEPENDENT DNA HELICASE HOMOLOG RECG, CHLOROPLASTIC"/>
    <property type="match status" value="1"/>
</dbReference>
<dbReference type="Gene3D" id="3.40.50.11140">
    <property type="match status" value="1"/>
</dbReference>
<dbReference type="Gene3D" id="2.40.10.170">
    <property type="match status" value="1"/>
</dbReference>
<comment type="function">
    <text evidence="9">Couples transcription and DNA repair by recognizing RNA polymerase (RNAP) stalled at DNA lesions. Mediates ATP-dependent release of RNAP and its truncated transcript from the DNA, and recruitment of nucleotide excision repair machinery to the damaged site.</text>
</comment>
<dbReference type="Pfam" id="PF00270">
    <property type="entry name" value="DEAD"/>
    <property type="match status" value="1"/>
</dbReference>
<dbReference type="CDD" id="cd17991">
    <property type="entry name" value="DEXHc_TRCF"/>
    <property type="match status" value="1"/>
</dbReference>
<dbReference type="InterPro" id="IPR036101">
    <property type="entry name" value="CarD-like/TRCF_RID_sf"/>
</dbReference>
<comment type="caution">
    <text evidence="12">The sequence shown here is derived from an EMBL/GenBank/DDBJ whole genome shotgun (WGS) entry which is preliminary data.</text>
</comment>
<dbReference type="SMART" id="SM00490">
    <property type="entry name" value="HELICc"/>
    <property type="match status" value="1"/>
</dbReference>
<dbReference type="InterPro" id="IPR041471">
    <property type="entry name" value="UvrB_inter"/>
</dbReference>
<dbReference type="Pfam" id="PF21132">
    <property type="entry name" value="MFD_D3"/>
    <property type="match status" value="1"/>
</dbReference>
<keyword evidence="2 9" id="KW-0547">Nucleotide-binding</keyword>
<comment type="similarity">
    <text evidence="9">In the N-terminal section; belongs to the UvrB family.</text>
</comment>